<dbReference type="EMBL" id="MN739354">
    <property type="protein sequence ID" value="QHT00318.1"/>
    <property type="molecule type" value="Genomic_DNA"/>
</dbReference>
<keyword evidence="1" id="KW-0472">Membrane</keyword>
<organism evidence="2">
    <name type="scientific">viral metagenome</name>
    <dbReference type="NCBI Taxonomy" id="1070528"/>
    <lineage>
        <taxon>unclassified sequences</taxon>
        <taxon>metagenomes</taxon>
        <taxon>organismal metagenomes</taxon>
    </lineage>
</organism>
<reference evidence="2" key="1">
    <citation type="journal article" date="2020" name="Nature">
        <title>Giant virus diversity and host interactions through global metagenomics.</title>
        <authorList>
            <person name="Schulz F."/>
            <person name="Roux S."/>
            <person name="Paez-Espino D."/>
            <person name="Jungbluth S."/>
            <person name="Walsh D.A."/>
            <person name="Denef V.J."/>
            <person name="McMahon K.D."/>
            <person name="Konstantinidis K.T."/>
            <person name="Eloe-Fadrosh E.A."/>
            <person name="Kyrpides N.C."/>
            <person name="Woyke T."/>
        </authorList>
    </citation>
    <scope>NUCLEOTIDE SEQUENCE</scope>
    <source>
        <strain evidence="2">GVMAG-M-3300020192-26</strain>
    </source>
</reference>
<feature type="transmembrane region" description="Helical" evidence="1">
    <location>
        <begin position="56"/>
        <end position="78"/>
    </location>
</feature>
<proteinExistence type="predicted"/>
<feature type="transmembrane region" description="Helical" evidence="1">
    <location>
        <begin position="20"/>
        <end position="44"/>
    </location>
</feature>
<name>A0A6C0C6Z0_9ZZZZ</name>
<evidence type="ECO:0000256" key="1">
    <source>
        <dbReference type="SAM" id="Phobius"/>
    </source>
</evidence>
<keyword evidence="1" id="KW-0812">Transmembrane</keyword>
<keyword evidence="1" id="KW-1133">Transmembrane helix</keyword>
<sequence>MKNELPERSLLILINKTLMYDIVVSIGFTLCVAIFSLLLTIFGYITSIRIATTNEIIFLTIILIVALALFCFVAGVYWESSYVYVQHHPVATTLNKQEFIFNDKWLPDDNGNHPILFPNSLIQIPNGTIFDLVTMQIEVINSDERVKDLRTDSIYQANTNEAPHEITKKTPIALPPGARMRLPTGTMYKKIIDGNKLKFLNGKDVVDILKEEINGVYVKSI</sequence>
<protein>
    <submittedName>
        <fullName evidence="2">Uncharacterized protein</fullName>
    </submittedName>
</protein>
<accession>A0A6C0C6Z0</accession>
<evidence type="ECO:0000313" key="2">
    <source>
        <dbReference type="EMBL" id="QHT00318.1"/>
    </source>
</evidence>
<dbReference type="AlphaFoldDB" id="A0A6C0C6Z0"/>